<dbReference type="InterPro" id="IPR050562">
    <property type="entry name" value="FAD_mOase_fung"/>
</dbReference>
<comment type="similarity">
    <text evidence="1">Belongs to the paxM FAD-dependent monooxygenase family.</text>
</comment>
<dbReference type="GO" id="GO:0004497">
    <property type="term" value="F:monooxygenase activity"/>
    <property type="evidence" value="ECO:0007669"/>
    <property type="project" value="InterPro"/>
</dbReference>
<dbReference type="GeneID" id="63851557"/>
<keyword evidence="3" id="KW-0274">FAD</keyword>
<gene>
    <name evidence="6" type="ORF">K460DRAFT_371206</name>
</gene>
<dbReference type="Proteomes" id="UP000800039">
    <property type="component" value="Unassembled WGS sequence"/>
</dbReference>
<accession>A0A9P4L3Q3</accession>
<comment type="caution">
    <text evidence="6">The sequence shown here is derived from an EMBL/GenBank/DDBJ whole genome shotgun (WGS) entry which is preliminary data.</text>
</comment>
<dbReference type="PRINTS" id="PR00420">
    <property type="entry name" value="RNGMNOXGNASE"/>
</dbReference>
<dbReference type="GO" id="GO:0071949">
    <property type="term" value="F:FAD binding"/>
    <property type="evidence" value="ECO:0007669"/>
    <property type="project" value="InterPro"/>
</dbReference>
<dbReference type="AlphaFoldDB" id="A0A9P4L3Q3"/>
<dbReference type="Gene3D" id="3.50.50.60">
    <property type="entry name" value="FAD/NAD(P)-binding domain"/>
    <property type="match status" value="1"/>
</dbReference>
<proteinExistence type="inferred from homology"/>
<feature type="domain" description="FAD-binding" evidence="5">
    <location>
        <begin position="9"/>
        <end position="343"/>
    </location>
</feature>
<reference evidence="6" key="1">
    <citation type="submission" date="2020-01" db="EMBL/GenBank/DDBJ databases">
        <authorList>
            <consortium name="DOE Joint Genome Institute"/>
            <person name="Haridas S."/>
            <person name="Albert R."/>
            <person name="Binder M."/>
            <person name="Bloem J."/>
            <person name="Labutti K."/>
            <person name="Salamov A."/>
            <person name="Andreopoulos B."/>
            <person name="Baker S.E."/>
            <person name="Barry K."/>
            <person name="Bills G."/>
            <person name="Bluhm B.H."/>
            <person name="Cannon C."/>
            <person name="Castanera R."/>
            <person name="Culley D.E."/>
            <person name="Daum C."/>
            <person name="Ezra D."/>
            <person name="Gonzalez J.B."/>
            <person name="Henrissat B."/>
            <person name="Kuo A."/>
            <person name="Liang C."/>
            <person name="Lipzen A."/>
            <person name="Lutzoni F."/>
            <person name="Magnuson J."/>
            <person name="Mondo S."/>
            <person name="Nolan M."/>
            <person name="Ohm R."/>
            <person name="Pangilinan J."/>
            <person name="Park H.-J."/>
            <person name="Ramirez L."/>
            <person name="Alfaro M."/>
            <person name="Sun H."/>
            <person name="Tritt A."/>
            <person name="Yoshinaga Y."/>
            <person name="Zwiers L.-H."/>
            <person name="Turgeon B.G."/>
            <person name="Goodwin S.B."/>
            <person name="Spatafora J.W."/>
            <person name="Crous P.W."/>
            <person name="Grigoriev I.V."/>
        </authorList>
    </citation>
    <scope>NUCLEOTIDE SEQUENCE</scope>
    <source>
        <strain evidence="6">CBS 394.84</strain>
    </source>
</reference>
<dbReference type="PANTHER" id="PTHR47356">
    <property type="entry name" value="FAD-DEPENDENT MONOOXYGENASE ASQG-RELATED"/>
    <property type="match status" value="1"/>
</dbReference>
<dbReference type="InterPro" id="IPR002938">
    <property type="entry name" value="FAD-bd"/>
</dbReference>
<dbReference type="PANTHER" id="PTHR47356:SF2">
    <property type="entry name" value="FAD-BINDING DOMAIN-CONTAINING PROTEIN-RELATED"/>
    <property type="match status" value="1"/>
</dbReference>
<evidence type="ECO:0000313" key="6">
    <source>
        <dbReference type="EMBL" id="KAF1841191.1"/>
    </source>
</evidence>
<name>A0A9P4L3Q3_9PLEO</name>
<evidence type="ECO:0000259" key="5">
    <source>
        <dbReference type="Pfam" id="PF01494"/>
    </source>
</evidence>
<dbReference type="RefSeq" id="XP_040783754.1">
    <property type="nucleotide sequence ID" value="XM_040934306.1"/>
</dbReference>
<organism evidence="6 7">
    <name type="scientific">Cucurbitaria berberidis CBS 394.84</name>
    <dbReference type="NCBI Taxonomy" id="1168544"/>
    <lineage>
        <taxon>Eukaryota</taxon>
        <taxon>Fungi</taxon>
        <taxon>Dikarya</taxon>
        <taxon>Ascomycota</taxon>
        <taxon>Pezizomycotina</taxon>
        <taxon>Dothideomycetes</taxon>
        <taxon>Pleosporomycetidae</taxon>
        <taxon>Pleosporales</taxon>
        <taxon>Pleosporineae</taxon>
        <taxon>Cucurbitariaceae</taxon>
        <taxon>Cucurbitaria</taxon>
    </lineage>
</organism>
<keyword evidence="2" id="KW-0285">Flavoprotein</keyword>
<dbReference type="SUPFAM" id="SSF51905">
    <property type="entry name" value="FAD/NAD(P)-binding domain"/>
    <property type="match status" value="1"/>
</dbReference>
<keyword evidence="7" id="KW-1185">Reference proteome</keyword>
<dbReference type="InterPro" id="IPR036188">
    <property type="entry name" value="FAD/NAD-bd_sf"/>
</dbReference>
<sequence>MEDGHSTFKVIIIGAGVTGLTLAHCLAKASIDYVLLDKGVIAPSFGTTITLQPHGCRILHQLGYLDAVLATCDVMGGAQCRDPSGKSFASNDFFGVVRKFAGYDTRTLDRQVFLRTLYEQLPDQSKVHERARVQEIIEENEKTRVILQDGREFIGDVVVGADGVHSKVREIMWDKANTAKPGMITVEEKRAMVTQYNAIVMASSPVPDLGSHDMEVTSNDKFSFLLLCQPDWISIIVHSKLPEDQQCSWPTRRRYTEADMEALVSKILECPITETVVFRELWKRRLKAQMISLEEGVLKHWFFGRIILAGDAVHKVTPNSALGGNTAIEDAVAVANTLHDLLAAHPNKKPSNVELQDAFRDKYQNARLDRVRAIVKASGDLTRQQAYDGWKPYLIQRWLTPIVGLDTLAKNIAGFCVTAPKLSYVDFEEKRGILGWQDTMAVEKEREMRHGNVRGVGARHLKDGWLVSWGDWSGGFEAVFSQVLGVLVVMWSVVWLFHLACSRHHVPGFGGEVWRVVGGDNETFSVAT</sequence>
<dbReference type="OrthoDB" id="2431938at2759"/>
<dbReference type="Pfam" id="PF01494">
    <property type="entry name" value="FAD_binding_3"/>
    <property type="match status" value="1"/>
</dbReference>
<evidence type="ECO:0000256" key="2">
    <source>
        <dbReference type="ARBA" id="ARBA00022630"/>
    </source>
</evidence>
<evidence type="ECO:0000313" key="7">
    <source>
        <dbReference type="Proteomes" id="UP000800039"/>
    </source>
</evidence>
<dbReference type="EMBL" id="ML976619">
    <property type="protein sequence ID" value="KAF1841191.1"/>
    <property type="molecule type" value="Genomic_DNA"/>
</dbReference>
<evidence type="ECO:0000256" key="4">
    <source>
        <dbReference type="ARBA" id="ARBA00023002"/>
    </source>
</evidence>
<protein>
    <submittedName>
        <fullName evidence="6">FAD/NAD(P)-binding domain-containing protein</fullName>
    </submittedName>
</protein>
<keyword evidence="4" id="KW-0560">Oxidoreductase</keyword>
<evidence type="ECO:0000256" key="1">
    <source>
        <dbReference type="ARBA" id="ARBA00007992"/>
    </source>
</evidence>
<evidence type="ECO:0000256" key="3">
    <source>
        <dbReference type="ARBA" id="ARBA00022827"/>
    </source>
</evidence>